<proteinExistence type="predicted"/>
<reference evidence="1 2" key="1">
    <citation type="submission" date="2018-06" db="EMBL/GenBank/DDBJ databases">
        <authorList>
            <consortium name="Pathogen Informatics"/>
            <person name="Doyle S."/>
        </authorList>
    </citation>
    <scope>NUCLEOTIDE SEQUENCE [LARGE SCALE GENOMIC DNA]</scope>
    <source>
        <strain evidence="1 2">NCTC9177</strain>
    </source>
</reference>
<sequence>MTTVSFSIAWQFASMLSPHRRSVNSGGWWMEMEAQESRFTYSYQFGPVQ</sequence>
<dbReference type="Gene3D" id="3.30.310.230">
    <property type="entry name" value="Sigma factor-binding protein Crl monomer"/>
    <property type="match status" value="1"/>
</dbReference>
<accession>A0A7H4MDY7</accession>
<evidence type="ECO:0000313" key="2">
    <source>
        <dbReference type="Proteomes" id="UP000254545"/>
    </source>
</evidence>
<dbReference type="AlphaFoldDB" id="A0A7H4MDY7"/>
<evidence type="ECO:0000313" key="1">
    <source>
        <dbReference type="EMBL" id="STS88537.1"/>
    </source>
</evidence>
<organism evidence="1 2">
    <name type="scientific">Klebsiella variicola</name>
    <dbReference type="NCBI Taxonomy" id="244366"/>
    <lineage>
        <taxon>Bacteria</taxon>
        <taxon>Pseudomonadati</taxon>
        <taxon>Pseudomonadota</taxon>
        <taxon>Gammaproteobacteria</taxon>
        <taxon>Enterobacterales</taxon>
        <taxon>Enterobacteriaceae</taxon>
        <taxon>Klebsiella/Raoultella group</taxon>
        <taxon>Klebsiella</taxon>
        <taxon>Klebsiella pneumoniae complex</taxon>
    </lineage>
</organism>
<dbReference type="Proteomes" id="UP000254545">
    <property type="component" value="Unassembled WGS sequence"/>
</dbReference>
<name>A0A7H4MDY7_KLEVA</name>
<dbReference type="InterPro" id="IPR038208">
    <property type="entry name" value="Tscrpt_reg_Crl_sf"/>
</dbReference>
<comment type="caution">
    <text evidence="1">The sequence shown here is derived from an EMBL/GenBank/DDBJ whole genome shotgun (WGS) entry which is preliminary data.</text>
</comment>
<gene>
    <name evidence="1" type="primary">crl_2</name>
    <name evidence="1" type="ORF">NCTC9177_02392</name>
</gene>
<dbReference type="GO" id="GO:0045893">
    <property type="term" value="P:positive regulation of DNA-templated transcription"/>
    <property type="evidence" value="ECO:0007669"/>
    <property type="project" value="InterPro"/>
</dbReference>
<dbReference type="EMBL" id="UGKR01000003">
    <property type="protein sequence ID" value="STS88537.1"/>
    <property type="molecule type" value="Genomic_DNA"/>
</dbReference>
<protein>
    <submittedName>
        <fullName evidence="1">Curlin genes transcriptional activator</fullName>
    </submittedName>
</protein>